<evidence type="ECO:0008006" key="2">
    <source>
        <dbReference type="Google" id="ProtNLM"/>
    </source>
</evidence>
<name>A0A7S0P4W7_9EUKA</name>
<dbReference type="InterPro" id="IPR036047">
    <property type="entry name" value="F-box-like_dom_sf"/>
</dbReference>
<dbReference type="AlphaFoldDB" id="A0A7S0P4W7"/>
<dbReference type="SUPFAM" id="SSF81383">
    <property type="entry name" value="F-box domain"/>
    <property type="match status" value="1"/>
</dbReference>
<sequence>MQDSDAASLSAPPALAYLPDDVLDVLMHHLGRARYVERLGSCSSALHRASQRGSVWAWLCCAGNGSSAAEESQSLGGEAWRERYVARQLGALAFISRTLARCGSAERAQCSRSVSVSAGPVPCSWTRPALSGAVPLRAWCEVRDHLSAALRAGDLMVDDVVSWIEQAILPRETLSVLAIISMLSVYGGCMKNFLLHEPKLQAALARSRVLVRVYSFSQLRDCRGFRARDDMLSIDADLYTLVALPLEHEVWRIIKRGTQHEVREILLSGVDR</sequence>
<organism evidence="1">
    <name type="scientific">Calcidiscus leptoporus</name>
    <dbReference type="NCBI Taxonomy" id="127549"/>
    <lineage>
        <taxon>Eukaryota</taxon>
        <taxon>Haptista</taxon>
        <taxon>Haptophyta</taxon>
        <taxon>Prymnesiophyceae</taxon>
        <taxon>Coccolithales</taxon>
        <taxon>Calcidiscaceae</taxon>
        <taxon>Calcidiscus</taxon>
    </lineage>
</organism>
<accession>A0A7S0P4W7</accession>
<proteinExistence type="predicted"/>
<evidence type="ECO:0000313" key="1">
    <source>
        <dbReference type="EMBL" id="CAD8551980.1"/>
    </source>
</evidence>
<reference evidence="1" key="1">
    <citation type="submission" date="2021-01" db="EMBL/GenBank/DDBJ databases">
        <authorList>
            <person name="Corre E."/>
            <person name="Pelletier E."/>
            <person name="Niang G."/>
            <person name="Scheremetjew M."/>
            <person name="Finn R."/>
            <person name="Kale V."/>
            <person name="Holt S."/>
            <person name="Cochrane G."/>
            <person name="Meng A."/>
            <person name="Brown T."/>
            <person name="Cohen L."/>
        </authorList>
    </citation>
    <scope>NUCLEOTIDE SEQUENCE</scope>
    <source>
        <strain evidence="1">RCC1130</strain>
    </source>
</reference>
<protein>
    <recommendedName>
        <fullName evidence="2">F-box domain-containing protein</fullName>
    </recommendedName>
</protein>
<gene>
    <name evidence="1" type="ORF">CLEP1334_LOCUS27270</name>
</gene>
<dbReference type="EMBL" id="HBER01054624">
    <property type="protein sequence ID" value="CAD8551980.1"/>
    <property type="molecule type" value="Transcribed_RNA"/>
</dbReference>